<dbReference type="STRING" id="441209.GCA_001870665_01046"/>
<feature type="domain" description="PRTase-CE" evidence="1">
    <location>
        <begin position="60"/>
        <end position="328"/>
    </location>
</feature>
<dbReference type="InterPro" id="IPR056920">
    <property type="entry name" value="PRTase-CE"/>
</dbReference>
<keyword evidence="3" id="KW-1185">Reference proteome</keyword>
<dbReference type="Pfam" id="PF24390">
    <property type="entry name" value="PRTase-CE"/>
    <property type="match status" value="1"/>
</dbReference>
<evidence type="ECO:0000313" key="3">
    <source>
        <dbReference type="Proteomes" id="UP000228948"/>
    </source>
</evidence>
<gene>
    <name evidence="2" type="ORF">BG454_00950</name>
</gene>
<accession>A0A2K8KA49</accession>
<reference evidence="2 3" key="1">
    <citation type="submission" date="2017-11" db="EMBL/GenBank/DDBJ databases">
        <title>Revised Sequence and Annotation of the Rhodobaca barguzinensis strain alga05 Genome.</title>
        <authorList>
            <person name="Kopejtka K."/>
            <person name="Tomasch J.M."/>
            <person name="Bunk B."/>
            <person name="Koblizek M."/>
        </authorList>
    </citation>
    <scope>NUCLEOTIDE SEQUENCE [LARGE SCALE GENOMIC DNA]</scope>
    <source>
        <strain evidence="3">alga05</strain>
    </source>
</reference>
<evidence type="ECO:0000313" key="2">
    <source>
        <dbReference type="EMBL" id="ATX64575.1"/>
    </source>
</evidence>
<organism evidence="2 3">
    <name type="scientific">Roseinatronobacter bogoriensis subsp. barguzinensis</name>
    <dbReference type="NCBI Taxonomy" id="441209"/>
    <lineage>
        <taxon>Bacteria</taxon>
        <taxon>Pseudomonadati</taxon>
        <taxon>Pseudomonadota</taxon>
        <taxon>Alphaproteobacteria</taxon>
        <taxon>Rhodobacterales</taxon>
        <taxon>Paracoccaceae</taxon>
        <taxon>Roseinatronobacter</taxon>
    </lineage>
</organism>
<dbReference type="KEGG" id="rbg:BG454_00950"/>
<sequence length="334" mass="38565">MTRVEFREVLQRWCLEDPKGTDGIEELKRDLEYLEQELFHEYEVTEHGGHANFGTRLAYWIGNLNNDPDRKGLYRLLSHLFFIGRAEQKAAYRTAYSKHIMQWLMRVANINPFQGNANQLLEFELAATRYTEVTDSFGIRAFCTTNLIQTEALRYKWEGNTTNWDAATFRREVLDEDNNGNLRRRNLVLLEDFVGSGSQMLDAVDLAVSLGPDVNVLLCPLFICPEGDREARIRSNAANHFSYSPVMQFDERFFISPTAVAGEHPDFPRIRRLLEKIHPLIEGGPQEYGPFGYRQTGGFIVPYTNCPDNSVPAIHKRRENSWQPLFLRSSRLPV</sequence>
<dbReference type="EMBL" id="CP024899">
    <property type="protein sequence ID" value="ATX64575.1"/>
    <property type="molecule type" value="Genomic_DNA"/>
</dbReference>
<proteinExistence type="predicted"/>
<dbReference type="AlphaFoldDB" id="A0A2K8KA49"/>
<name>A0A2K8KA49_9RHOB</name>
<protein>
    <recommendedName>
        <fullName evidence="1">PRTase-CE domain-containing protein</fullName>
    </recommendedName>
</protein>
<dbReference type="Proteomes" id="UP000228948">
    <property type="component" value="Chromosome"/>
</dbReference>
<evidence type="ECO:0000259" key="1">
    <source>
        <dbReference type="Pfam" id="PF24390"/>
    </source>
</evidence>